<dbReference type="GO" id="GO:0005886">
    <property type="term" value="C:plasma membrane"/>
    <property type="evidence" value="ECO:0007669"/>
    <property type="project" value="UniProtKB-SubCell"/>
</dbReference>
<evidence type="ECO:0000256" key="8">
    <source>
        <dbReference type="ARBA" id="ARBA00023224"/>
    </source>
</evidence>
<protein>
    <recommendedName>
        <fullName evidence="11">G-protein coupled receptors family 1 profile domain-containing protein</fullName>
    </recommendedName>
</protein>
<feature type="transmembrane region" description="Helical" evidence="10">
    <location>
        <begin position="203"/>
        <end position="223"/>
    </location>
</feature>
<evidence type="ECO:0000256" key="5">
    <source>
        <dbReference type="ARBA" id="ARBA00023040"/>
    </source>
</evidence>
<evidence type="ECO:0000256" key="6">
    <source>
        <dbReference type="ARBA" id="ARBA00023136"/>
    </source>
</evidence>
<dbReference type="OrthoDB" id="6076970at2759"/>
<evidence type="ECO:0000313" key="12">
    <source>
        <dbReference type="EMBL" id="PAV68994.1"/>
    </source>
</evidence>
<dbReference type="PANTHER" id="PTHR24229:SF95">
    <property type="entry name" value="G-PROTEIN COUPLED RECEPTOR C06G4.5-RELATED"/>
    <property type="match status" value="1"/>
</dbReference>
<dbReference type="Gene3D" id="1.20.1070.10">
    <property type="entry name" value="Rhodopsin 7-helix transmembrane proteins"/>
    <property type="match status" value="1"/>
</dbReference>
<keyword evidence="13" id="KW-1185">Reference proteome</keyword>
<feature type="transmembrane region" description="Helical" evidence="10">
    <location>
        <begin position="163"/>
        <end position="183"/>
    </location>
</feature>
<feature type="transmembrane region" description="Helical" evidence="10">
    <location>
        <begin position="56"/>
        <end position="75"/>
    </location>
</feature>
<proteinExistence type="inferred from homology"/>
<evidence type="ECO:0000259" key="11">
    <source>
        <dbReference type="PROSITE" id="PS50262"/>
    </source>
</evidence>
<evidence type="ECO:0000256" key="7">
    <source>
        <dbReference type="ARBA" id="ARBA00023170"/>
    </source>
</evidence>
<dbReference type="STRING" id="2018661.A0A2A2K4V9"/>
<dbReference type="PROSITE" id="PS50262">
    <property type="entry name" value="G_PROTEIN_RECEP_F1_2"/>
    <property type="match status" value="1"/>
</dbReference>
<evidence type="ECO:0000256" key="4">
    <source>
        <dbReference type="ARBA" id="ARBA00022989"/>
    </source>
</evidence>
<keyword evidence="8 9" id="KW-0807">Transducer</keyword>
<evidence type="ECO:0000256" key="9">
    <source>
        <dbReference type="RuleBase" id="RU000688"/>
    </source>
</evidence>
<dbReference type="InterPro" id="IPR017452">
    <property type="entry name" value="GPCR_Rhodpsn_7TM"/>
</dbReference>
<keyword evidence="3 9" id="KW-0812">Transmembrane</keyword>
<keyword evidence="4 10" id="KW-1133">Transmembrane helix</keyword>
<evidence type="ECO:0000256" key="10">
    <source>
        <dbReference type="SAM" id="Phobius"/>
    </source>
</evidence>
<sequence length="307" mass="35552">MIGSWEFGEIPCKIFYAMETSNKICSTLILTALAFDRYMAICYPSNQKIHRMRHTMYISIFLAVLSICLVLPVIICSGVRELKYNDKMKQPIYYDEAGIAHKIRRYFCSDNLGNIRAYVSGSIILFSFIIPCFCIMFFYGRIILRLRKQQRTMLQSRIPIRRITIYTMLVTFFHIGCLIPFWVPQVYVSVTTIKGAQQMTSLLRYIKISHLFPYISASINWVFYAQMNSQFKKGLVLVTERMIRKRTKSLQQNGNGRDKDTWDGIGLELLSQDDVIAMCPNCEAQLTFRNSNGKKTSLIPPLSPYPI</sequence>
<keyword evidence="2" id="KW-1003">Cell membrane</keyword>
<keyword evidence="6 10" id="KW-0472">Membrane</keyword>
<dbReference type="SUPFAM" id="SSF81321">
    <property type="entry name" value="Family A G protein-coupled receptor-like"/>
    <property type="match status" value="1"/>
</dbReference>
<name>A0A2A2K4V9_9BILA</name>
<dbReference type="CDD" id="cd00637">
    <property type="entry name" value="7tm_classA_rhodopsin-like"/>
    <property type="match status" value="1"/>
</dbReference>
<dbReference type="AlphaFoldDB" id="A0A2A2K4V9"/>
<dbReference type="PROSITE" id="PS00237">
    <property type="entry name" value="G_PROTEIN_RECEP_F1_1"/>
    <property type="match status" value="1"/>
</dbReference>
<dbReference type="Proteomes" id="UP000218231">
    <property type="component" value="Unassembled WGS sequence"/>
</dbReference>
<keyword evidence="7 9" id="KW-0675">Receptor</keyword>
<dbReference type="InterPro" id="IPR000276">
    <property type="entry name" value="GPCR_Rhodpsn"/>
</dbReference>
<gene>
    <name evidence="12" type="ORF">WR25_13904</name>
</gene>
<organism evidence="12 13">
    <name type="scientific">Diploscapter pachys</name>
    <dbReference type="NCBI Taxonomy" id="2018661"/>
    <lineage>
        <taxon>Eukaryota</taxon>
        <taxon>Metazoa</taxon>
        <taxon>Ecdysozoa</taxon>
        <taxon>Nematoda</taxon>
        <taxon>Chromadorea</taxon>
        <taxon>Rhabditida</taxon>
        <taxon>Rhabditina</taxon>
        <taxon>Rhabditomorpha</taxon>
        <taxon>Rhabditoidea</taxon>
        <taxon>Rhabditidae</taxon>
        <taxon>Diploscapter</taxon>
    </lineage>
</organism>
<evidence type="ECO:0000256" key="2">
    <source>
        <dbReference type="ARBA" id="ARBA00022475"/>
    </source>
</evidence>
<feature type="domain" description="G-protein coupled receptors family 1 profile" evidence="11">
    <location>
        <begin position="1"/>
        <end position="224"/>
    </location>
</feature>
<accession>A0A2A2K4V9</accession>
<dbReference type="GO" id="GO:0004930">
    <property type="term" value="F:G protein-coupled receptor activity"/>
    <property type="evidence" value="ECO:0007669"/>
    <property type="project" value="UniProtKB-KW"/>
</dbReference>
<keyword evidence="5 9" id="KW-0297">G-protein coupled receptor</keyword>
<evidence type="ECO:0000256" key="1">
    <source>
        <dbReference type="ARBA" id="ARBA00004651"/>
    </source>
</evidence>
<comment type="similarity">
    <text evidence="9">Belongs to the G-protein coupled receptor 1 family.</text>
</comment>
<evidence type="ECO:0000313" key="13">
    <source>
        <dbReference type="Proteomes" id="UP000218231"/>
    </source>
</evidence>
<comment type="caution">
    <text evidence="12">The sequence shown here is derived from an EMBL/GenBank/DDBJ whole genome shotgun (WGS) entry which is preliminary data.</text>
</comment>
<dbReference type="GO" id="GO:0042277">
    <property type="term" value="F:peptide binding"/>
    <property type="evidence" value="ECO:0007669"/>
    <property type="project" value="TreeGrafter"/>
</dbReference>
<dbReference type="Pfam" id="PF00001">
    <property type="entry name" value="7tm_1"/>
    <property type="match status" value="1"/>
</dbReference>
<dbReference type="EMBL" id="LIAE01009632">
    <property type="protein sequence ID" value="PAV68994.1"/>
    <property type="molecule type" value="Genomic_DNA"/>
</dbReference>
<feature type="transmembrane region" description="Helical" evidence="10">
    <location>
        <begin position="117"/>
        <end position="142"/>
    </location>
</feature>
<dbReference type="GO" id="GO:0043005">
    <property type="term" value="C:neuron projection"/>
    <property type="evidence" value="ECO:0007669"/>
    <property type="project" value="TreeGrafter"/>
</dbReference>
<evidence type="ECO:0000256" key="3">
    <source>
        <dbReference type="ARBA" id="ARBA00022692"/>
    </source>
</evidence>
<reference evidence="12 13" key="1">
    <citation type="journal article" date="2017" name="Curr. Biol.">
        <title>Genome architecture and evolution of a unichromosomal asexual nematode.</title>
        <authorList>
            <person name="Fradin H."/>
            <person name="Zegar C."/>
            <person name="Gutwein M."/>
            <person name="Lucas J."/>
            <person name="Kovtun M."/>
            <person name="Corcoran D."/>
            <person name="Baugh L.R."/>
            <person name="Kiontke K."/>
            <person name="Gunsalus K."/>
            <person name="Fitch D.H."/>
            <person name="Piano F."/>
        </authorList>
    </citation>
    <scope>NUCLEOTIDE SEQUENCE [LARGE SCALE GENOMIC DNA]</scope>
    <source>
        <strain evidence="12">PF1309</strain>
    </source>
</reference>
<dbReference type="PRINTS" id="PR00237">
    <property type="entry name" value="GPCRRHODOPSN"/>
</dbReference>
<dbReference type="PANTHER" id="PTHR24229">
    <property type="entry name" value="NEUROPEPTIDES RECEPTOR"/>
    <property type="match status" value="1"/>
</dbReference>
<comment type="subcellular location">
    <subcellularLocation>
        <location evidence="1">Cell membrane</location>
        <topology evidence="1">Multi-pass membrane protein</topology>
    </subcellularLocation>
</comment>